<dbReference type="PROSITE" id="PS51257">
    <property type="entry name" value="PROKAR_LIPOPROTEIN"/>
    <property type="match status" value="1"/>
</dbReference>
<protein>
    <recommendedName>
        <fullName evidence="4">Lipoprotein</fullName>
    </recommendedName>
</protein>
<feature type="compositionally biased region" description="Basic and acidic residues" evidence="1">
    <location>
        <begin position="171"/>
        <end position="188"/>
    </location>
</feature>
<evidence type="ECO:0008006" key="4">
    <source>
        <dbReference type="Google" id="ProtNLM"/>
    </source>
</evidence>
<proteinExistence type="predicted"/>
<dbReference type="Proteomes" id="UP000653730">
    <property type="component" value="Unassembled WGS sequence"/>
</dbReference>
<accession>A0A926JPS5</accession>
<evidence type="ECO:0000313" key="2">
    <source>
        <dbReference type="EMBL" id="MBC9795242.1"/>
    </source>
</evidence>
<name>A0A926JPS5_9FLAO</name>
<reference evidence="2 3" key="1">
    <citation type="submission" date="2020-09" db="EMBL/GenBank/DDBJ databases">
        <title>Sinomicrobium weinanense sp. nov., a halophilic bacteria isolated from saline-alkali soil.</title>
        <authorList>
            <person name="Wu P."/>
            <person name="Ren H."/>
            <person name="Mei Y."/>
            <person name="Liang Y."/>
            <person name="Chen Z."/>
        </authorList>
    </citation>
    <scope>NUCLEOTIDE SEQUENCE [LARGE SCALE GENOMIC DNA]</scope>
    <source>
        <strain evidence="2 3">FJxs</strain>
    </source>
</reference>
<gene>
    <name evidence="2" type="ORF">IBL28_04635</name>
</gene>
<sequence length="188" mass="21882">MRIIHILTFGIVLFLLGSCDFADTKLVMENESPENLLVESIYFRDENDVKGIPCTYNEIPANNTLPLELLNRHWERIMKEGTTGVLQVNVMYKKDRDSLENHYSGKGIQNLNTYDLEDSLKSKGIYYSQTFTQQEIEQRKWTLTFPEHGFGKGKPMQLKTKPKRTPNPEVLRQKGIEDRWNKKDSTPN</sequence>
<evidence type="ECO:0000256" key="1">
    <source>
        <dbReference type="SAM" id="MobiDB-lite"/>
    </source>
</evidence>
<evidence type="ECO:0000313" key="3">
    <source>
        <dbReference type="Proteomes" id="UP000653730"/>
    </source>
</evidence>
<dbReference type="AlphaFoldDB" id="A0A926JPS5"/>
<feature type="region of interest" description="Disordered" evidence="1">
    <location>
        <begin position="149"/>
        <end position="188"/>
    </location>
</feature>
<comment type="caution">
    <text evidence="2">The sequence shown here is derived from an EMBL/GenBank/DDBJ whole genome shotgun (WGS) entry which is preliminary data.</text>
</comment>
<dbReference type="EMBL" id="JACVDC010000007">
    <property type="protein sequence ID" value="MBC9795242.1"/>
    <property type="molecule type" value="Genomic_DNA"/>
</dbReference>
<keyword evidence="3" id="KW-1185">Reference proteome</keyword>
<dbReference type="RefSeq" id="WP_187964393.1">
    <property type="nucleotide sequence ID" value="NZ_JACVDC010000007.1"/>
</dbReference>
<organism evidence="2 3">
    <name type="scientific">Sinomicrobium weinanense</name>
    <dbReference type="NCBI Taxonomy" id="2842200"/>
    <lineage>
        <taxon>Bacteria</taxon>
        <taxon>Pseudomonadati</taxon>
        <taxon>Bacteroidota</taxon>
        <taxon>Flavobacteriia</taxon>
        <taxon>Flavobacteriales</taxon>
        <taxon>Flavobacteriaceae</taxon>
        <taxon>Sinomicrobium</taxon>
    </lineage>
</organism>